<reference evidence="1" key="2">
    <citation type="submission" date="2019-01" db="EMBL/GenBank/DDBJ databases">
        <authorList>
            <consortium name="NCBI Pathogen Detection Project"/>
        </authorList>
    </citation>
    <scope>NUCLEOTIDE SEQUENCE</scope>
    <source>
        <strain evidence="1">S335FT</strain>
    </source>
</reference>
<gene>
    <name evidence="1" type="ORF">G1R48_25105</name>
</gene>
<organism evidence="1">
    <name type="scientific">Salmonella typhimurium</name>
    <dbReference type="NCBI Taxonomy" id="90371"/>
    <lineage>
        <taxon>Bacteria</taxon>
        <taxon>Pseudomonadati</taxon>
        <taxon>Pseudomonadota</taxon>
        <taxon>Gammaproteobacteria</taxon>
        <taxon>Enterobacterales</taxon>
        <taxon>Enterobacteriaceae</taxon>
        <taxon>Salmonella</taxon>
    </lineage>
</organism>
<accession>A0A715WP22</accession>
<comment type="caution">
    <text evidence="1">The sequence shown here is derived from an EMBL/GenBank/DDBJ whole genome shotgun (WGS) entry which is preliminary data.</text>
</comment>
<protein>
    <submittedName>
        <fullName evidence="1">Uncharacterized protein</fullName>
    </submittedName>
</protein>
<sequence length="158" mass="17823">MDKSAYVRSGEQTVAGISFEMMNSAAYDTLGLNTSNIELLSFAIYSYHAFRHYQPDLAKEICDSIAKWIVNSHGEHNANERKAAIKKYYPILARGVADAYENNQTMTTPPHIALGFDICDIIGNGYTPSRCNVIELGLIVKQFLDKGHEKFKEHYLKE</sequence>
<reference evidence="1" key="1">
    <citation type="journal article" date="2018" name="Genome Biol.">
        <title>SKESA: strategic k-mer extension for scrupulous assemblies.</title>
        <authorList>
            <person name="Souvorov A."/>
            <person name="Agarwala R."/>
            <person name="Lipman D.J."/>
        </authorList>
    </citation>
    <scope>NUCLEOTIDE SEQUENCE</scope>
    <source>
        <strain evidence="1">S335FT</strain>
    </source>
</reference>
<dbReference type="AlphaFoldDB" id="A0A715WP22"/>
<evidence type="ECO:0000313" key="1">
    <source>
        <dbReference type="EMBL" id="HAD5063648.1"/>
    </source>
</evidence>
<dbReference type="EMBL" id="DAAOQH010000069">
    <property type="protein sequence ID" value="HAD5063648.1"/>
    <property type="molecule type" value="Genomic_DNA"/>
</dbReference>
<name>A0A715WP22_SALTM</name>
<proteinExistence type="predicted"/>